<sequence length="294" mass="31929">MHPAQPTGTVVVTNIAKRFACYRCRDLKLRCPRNFEDEPCERCLRVDAHCVTSSGRPLGRRPGQTESHVDVAVCPASRHPQYKRQKVTGDSPATARARRTVGASDASAIPSHSPAKPMHASYQHHPSVPTDPGLSQFDGMPDMRLEDIHDPYDLLEPSTGTTCPMNQGDGFPATGSGDPPPFVESPHWSAQSIPNLDEFCDYDIGAPDMQPSLYGEPHGSNCVRTDTANMSRNSRNGTDTGSTTPRLDSDWTMPLINALGSISCQLAELRMQACDLSSQPAGACTFEGIIVQWP</sequence>
<feature type="region of interest" description="Disordered" evidence="5">
    <location>
        <begin position="226"/>
        <end position="248"/>
    </location>
</feature>
<keyword evidence="4" id="KW-0539">Nucleus</keyword>
<feature type="compositionally biased region" description="Basic and acidic residues" evidence="5">
    <location>
        <begin position="141"/>
        <end position="152"/>
    </location>
</feature>
<feature type="region of interest" description="Disordered" evidence="5">
    <location>
        <begin position="80"/>
        <end position="178"/>
    </location>
</feature>
<dbReference type="PROSITE" id="PS50048">
    <property type="entry name" value="ZN2_CY6_FUNGAL_2"/>
    <property type="match status" value="1"/>
</dbReference>
<feature type="domain" description="Zn(2)-C6 fungal-type" evidence="6">
    <location>
        <begin position="20"/>
        <end position="52"/>
    </location>
</feature>
<evidence type="ECO:0000256" key="3">
    <source>
        <dbReference type="ARBA" id="ARBA00023163"/>
    </source>
</evidence>
<dbReference type="GO" id="GO:0000981">
    <property type="term" value="F:DNA-binding transcription factor activity, RNA polymerase II-specific"/>
    <property type="evidence" value="ECO:0007669"/>
    <property type="project" value="InterPro"/>
</dbReference>
<dbReference type="STRING" id="41047.A0A397G002"/>
<dbReference type="PROSITE" id="PS00463">
    <property type="entry name" value="ZN2_CY6_FUNGAL_1"/>
    <property type="match status" value="1"/>
</dbReference>
<comment type="caution">
    <text evidence="7">The sequence shown here is derived from an EMBL/GenBank/DDBJ whole genome shotgun (WGS) entry which is preliminary data.</text>
</comment>
<evidence type="ECO:0000313" key="8">
    <source>
        <dbReference type="Proteomes" id="UP000215305"/>
    </source>
</evidence>
<dbReference type="Proteomes" id="UP000215305">
    <property type="component" value="Unassembled WGS sequence"/>
</dbReference>
<dbReference type="InterPro" id="IPR036864">
    <property type="entry name" value="Zn2-C6_fun-type_DNA-bd_sf"/>
</dbReference>
<evidence type="ECO:0000256" key="4">
    <source>
        <dbReference type="ARBA" id="ARBA00023242"/>
    </source>
</evidence>
<feature type="compositionally biased region" description="Polar residues" evidence="5">
    <location>
        <begin position="226"/>
        <end position="246"/>
    </location>
</feature>
<keyword evidence="8" id="KW-1185">Reference proteome</keyword>
<dbReference type="GeneID" id="38123019"/>
<organism evidence="7 8">
    <name type="scientific">Aspergillus thermomutatus</name>
    <name type="common">Neosartorya pseudofischeri</name>
    <dbReference type="NCBI Taxonomy" id="41047"/>
    <lineage>
        <taxon>Eukaryota</taxon>
        <taxon>Fungi</taxon>
        <taxon>Dikarya</taxon>
        <taxon>Ascomycota</taxon>
        <taxon>Pezizomycotina</taxon>
        <taxon>Eurotiomycetes</taxon>
        <taxon>Eurotiomycetidae</taxon>
        <taxon>Eurotiales</taxon>
        <taxon>Aspergillaceae</taxon>
        <taxon>Aspergillus</taxon>
        <taxon>Aspergillus subgen. Fumigati</taxon>
    </lineage>
</organism>
<keyword evidence="2" id="KW-0238">DNA-binding</keyword>
<dbReference type="SUPFAM" id="SSF57701">
    <property type="entry name" value="Zn2/Cys6 DNA-binding domain"/>
    <property type="match status" value="1"/>
</dbReference>
<name>A0A397G002_ASPTH</name>
<dbReference type="GO" id="GO:0008270">
    <property type="term" value="F:zinc ion binding"/>
    <property type="evidence" value="ECO:0007669"/>
    <property type="project" value="InterPro"/>
</dbReference>
<dbReference type="InterPro" id="IPR001138">
    <property type="entry name" value="Zn2Cys6_DnaBD"/>
</dbReference>
<evidence type="ECO:0000256" key="2">
    <source>
        <dbReference type="ARBA" id="ARBA00023125"/>
    </source>
</evidence>
<evidence type="ECO:0000259" key="6">
    <source>
        <dbReference type="PROSITE" id="PS50048"/>
    </source>
</evidence>
<dbReference type="Gene3D" id="4.10.240.10">
    <property type="entry name" value="Zn(2)-C6 fungal-type DNA-binding domain"/>
    <property type="match status" value="1"/>
</dbReference>
<evidence type="ECO:0000256" key="1">
    <source>
        <dbReference type="ARBA" id="ARBA00023015"/>
    </source>
</evidence>
<dbReference type="Pfam" id="PF00172">
    <property type="entry name" value="Zn_clus"/>
    <property type="match status" value="1"/>
</dbReference>
<proteinExistence type="predicted"/>
<dbReference type="RefSeq" id="XP_026610236.1">
    <property type="nucleotide sequence ID" value="XM_026754664.1"/>
</dbReference>
<evidence type="ECO:0000313" key="7">
    <source>
        <dbReference type="EMBL" id="RHZ44285.1"/>
    </source>
</evidence>
<reference evidence="7" key="1">
    <citation type="submission" date="2018-08" db="EMBL/GenBank/DDBJ databases">
        <title>Draft genome sequence of azole-resistant Aspergillus thermomutatus (Neosartorya pseudofischeri) strain HMR AF 39, isolated from a human nasal aspirate.</title>
        <authorList>
            <person name="Parent-Michaud M."/>
            <person name="Dufresne P.J."/>
            <person name="Fournier E."/>
            <person name="Martineau C."/>
            <person name="Moreira S."/>
            <person name="Perkins V."/>
            <person name="De Repentigny L."/>
            <person name="Dufresne S.F."/>
        </authorList>
    </citation>
    <scope>NUCLEOTIDE SEQUENCE [LARGE SCALE GENOMIC DNA]</scope>
    <source>
        <strain evidence="7">HMR AF 39</strain>
    </source>
</reference>
<dbReference type="OrthoDB" id="4222821at2759"/>
<keyword evidence="3" id="KW-0804">Transcription</keyword>
<dbReference type="VEuPathDB" id="FungiDB:CDV56_101045"/>
<keyword evidence="1" id="KW-0805">Transcription regulation</keyword>
<accession>A0A397G002</accession>
<dbReference type="GO" id="GO:0003677">
    <property type="term" value="F:DNA binding"/>
    <property type="evidence" value="ECO:0007669"/>
    <property type="project" value="UniProtKB-KW"/>
</dbReference>
<dbReference type="CDD" id="cd00067">
    <property type="entry name" value="GAL4"/>
    <property type="match status" value="1"/>
</dbReference>
<protein>
    <recommendedName>
        <fullName evidence="6">Zn(2)-C6 fungal-type domain-containing protein</fullName>
    </recommendedName>
</protein>
<evidence type="ECO:0000256" key="5">
    <source>
        <dbReference type="SAM" id="MobiDB-lite"/>
    </source>
</evidence>
<dbReference type="AlphaFoldDB" id="A0A397G002"/>
<dbReference type="EMBL" id="NKHU02000342">
    <property type="protein sequence ID" value="RHZ44285.1"/>
    <property type="molecule type" value="Genomic_DNA"/>
</dbReference>
<gene>
    <name evidence="7" type="ORF">CDV56_101045</name>
</gene>